<reference evidence="1 4" key="3">
    <citation type="submission" date="2023-08" db="EMBL/GenBank/DDBJ databases">
        <title>Whole genome sequencing of Staphylococcus chromogenes NNSch 2386.</title>
        <authorList>
            <person name="Kropotov V.S."/>
            <person name="Boriskina E.V."/>
            <person name="Gordinskaya N.A."/>
            <person name="Shkurkina I.S."/>
            <person name="Kryazhev D.V."/>
            <person name="Alekseeva A.E."/>
            <person name="Makhova M.A."/>
        </authorList>
    </citation>
    <scope>NUCLEOTIDE SEQUENCE [LARGE SCALE GENOMIC DNA]</scope>
    <source>
        <strain evidence="1 4">NNSch 2386</strain>
    </source>
</reference>
<evidence type="ECO:0000313" key="2">
    <source>
        <dbReference type="EMBL" id="PTG11597.1"/>
    </source>
</evidence>
<reference evidence="2 3" key="1">
    <citation type="journal article" date="2016" name="Front. Microbiol.">
        <title>Comprehensive Phylogenetic Analysis of Bovine Non-aureus Staphylococci Species Based on Whole-Genome Sequencing.</title>
        <authorList>
            <person name="Naushad S."/>
            <person name="Barkema H.W."/>
            <person name="Luby C."/>
            <person name="Condas L.A."/>
            <person name="Nobrega D.B."/>
            <person name="Carson D.A."/>
            <person name="De Buck J."/>
        </authorList>
    </citation>
    <scope>NUCLEOTIDE SEQUENCE [LARGE SCALE GENOMIC DNA]</scope>
    <source>
        <strain evidence="2 3">SNUC 505</strain>
    </source>
</reference>
<organism evidence="2 3">
    <name type="scientific">Staphylococcus chromogenes</name>
    <name type="common">Staphylococcus hyicus subsp. chromogenes</name>
    <dbReference type="NCBI Taxonomy" id="46126"/>
    <lineage>
        <taxon>Bacteria</taxon>
        <taxon>Bacillati</taxon>
        <taxon>Bacillota</taxon>
        <taxon>Bacilli</taxon>
        <taxon>Bacillales</taxon>
        <taxon>Staphylococcaceae</taxon>
        <taxon>Staphylococcus</taxon>
    </lineage>
</organism>
<evidence type="ECO:0000313" key="3">
    <source>
        <dbReference type="Proteomes" id="UP000242704"/>
    </source>
</evidence>
<sequence>MSIKDEELQTLFQDKEVMKKLNLERMFMDLLHGAPNTIINLLGNPTVKELKQLCKENGVKGYSTLRKEEIAHWFITSLVTEDYFNEAVAQMDENQKRLLIQVYAFNDLDTPIESNVSFPESYLIFETEEDDRGKHLLWIPDEILEQVGKWIKKHETLKRYQQEQDLIEAATNLYGLYSFAQLQKVLNRYLEHDYSLLETRSILMRLNRLMPEICNFNVGEGLISSVGLELEPDELHHFLRDAHYYEPETLEEMLFYKTHVFGIDEDTYFNFLSWLGKNMRENNDYNVTPDELAVEILTMMKHAIEYEMVADVMYSLVQDGILRKRVEQTAINKVKPVYMKMRNWIYHGHTFEEYMEIMNQEERHQNGKVIDFKAYKK</sequence>
<dbReference type="RefSeq" id="WP_103158670.1">
    <property type="nucleotide sequence ID" value="NZ_BMDK01000002.1"/>
</dbReference>
<evidence type="ECO:0000313" key="4">
    <source>
        <dbReference type="Proteomes" id="UP001240157"/>
    </source>
</evidence>
<dbReference type="EMBL" id="JAVGJF010000003">
    <property type="protein sequence ID" value="MDQ7174583.1"/>
    <property type="molecule type" value="Genomic_DNA"/>
</dbReference>
<evidence type="ECO:0000313" key="1">
    <source>
        <dbReference type="EMBL" id="MDQ7174583.1"/>
    </source>
</evidence>
<name>A0AAE5W7X9_STACR</name>
<gene>
    <name evidence="2" type="ORF">BU653_10510</name>
    <name evidence="1" type="ORF">RCF65_01105</name>
</gene>
<dbReference type="AlphaFoldDB" id="A0AAE5W7X9"/>
<comment type="caution">
    <text evidence="2">The sequence shown here is derived from an EMBL/GenBank/DDBJ whole genome shotgun (WGS) entry which is preliminary data.</text>
</comment>
<accession>A0AAE5W7X9</accession>
<dbReference type="EMBL" id="PZBZ01000075">
    <property type="protein sequence ID" value="PTG11597.1"/>
    <property type="molecule type" value="Genomic_DNA"/>
</dbReference>
<reference evidence="2" key="2">
    <citation type="submission" date="2018-03" db="EMBL/GenBank/DDBJ databases">
        <authorList>
            <person name="Naushad S."/>
        </authorList>
    </citation>
    <scope>NUCLEOTIDE SEQUENCE</scope>
    <source>
        <strain evidence="2">SNUC 505</strain>
    </source>
</reference>
<protein>
    <submittedName>
        <fullName evidence="1">Rho termination factor N-terminal domain-containing protein</fullName>
    </submittedName>
</protein>
<proteinExistence type="predicted"/>
<dbReference type="Proteomes" id="UP000242704">
    <property type="component" value="Unassembled WGS sequence"/>
</dbReference>
<dbReference type="Proteomes" id="UP001240157">
    <property type="component" value="Unassembled WGS sequence"/>
</dbReference>